<dbReference type="EMBL" id="KB106264">
    <property type="protein sequence ID" value="ELK31379.1"/>
    <property type="molecule type" value="Genomic_DNA"/>
</dbReference>
<evidence type="ECO:0000256" key="1">
    <source>
        <dbReference type="ARBA" id="ARBA00004496"/>
    </source>
</evidence>
<dbReference type="Proteomes" id="UP000010556">
    <property type="component" value="Unassembled WGS sequence"/>
</dbReference>
<name>L5LY63_MYODS</name>
<dbReference type="GO" id="GO:0005737">
    <property type="term" value="C:cytoplasm"/>
    <property type="evidence" value="ECO:0007669"/>
    <property type="project" value="UniProtKB-SubCell"/>
</dbReference>
<dbReference type="GO" id="GO:0000288">
    <property type="term" value="P:nuclear-transcribed mRNA catabolic process, deadenylation-dependent decay"/>
    <property type="evidence" value="ECO:0007669"/>
    <property type="project" value="TreeGrafter"/>
</dbReference>
<dbReference type="PROSITE" id="PS50102">
    <property type="entry name" value="RRM"/>
    <property type="match status" value="1"/>
</dbReference>
<dbReference type="eggNOG" id="KOG4209">
    <property type="taxonomic scope" value="Eukaryota"/>
</dbReference>
<dbReference type="AlphaFoldDB" id="L5LY63"/>
<dbReference type="GO" id="GO:0005634">
    <property type="term" value="C:nucleus"/>
    <property type="evidence" value="ECO:0007669"/>
    <property type="project" value="TreeGrafter"/>
</dbReference>
<dbReference type="SUPFAM" id="SSF54928">
    <property type="entry name" value="RNA-binding domain, RBD"/>
    <property type="match status" value="1"/>
</dbReference>
<keyword evidence="7" id="KW-1185">Reference proteome</keyword>
<dbReference type="Gene3D" id="3.30.70.330">
    <property type="match status" value="1"/>
</dbReference>
<dbReference type="InterPro" id="IPR012677">
    <property type="entry name" value="Nucleotide-bd_a/b_plait_sf"/>
</dbReference>
<evidence type="ECO:0000313" key="7">
    <source>
        <dbReference type="Proteomes" id="UP000010556"/>
    </source>
</evidence>
<dbReference type="InterPro" id="IPR000504">
    <property type="entry name" value="RRM_dom"/>
</dbReference>
<gene>
    <name evidence="6" type="ORF">MDA_GLEAN10022592</name>
</gene>
<dbReference type="InterPro" id="IPR035979">
    <property type="entry name" value="RBD_domain_sf"/>
</dbReference>
<feature type="domain" description="RRM" evidence="5">
    <location>
        <begin position="41"/>
        <end position="98"/>
    </location>
</feature>
<evidence type="ECO:0000256" key="3">
    <source>
        <dbReference type="ARBA" id="ARBA00022884"/>
    </source>
</evidence>
<organism evidence="6 7">
    <name type="scientific">Myotis davidii</name>
    <name type="common">David's myotis</name>
    <dbReference type="NCBI Taxonomy" id="225400"/>
    <lineage>
        <taxon>Eukaryota</taxon>
        <taxon>Metazoa</taxon>
        <taxon>Chordata</taxon>
        <taxon>Craniata</taxon>
        <taxon>Vertebrata</taxon>
        <taxon>Euteleostomi</taxon>
        <taxon>Mammalia</taxon>
        <taxon>Eutheria</taxon>
        <taxon>Laurasiatheria</taxon>
        <taxon>Chiroptera</taxon>
        <taxon>Yangochiroptera</taxon>
        <taxon>Vespertilionidae</taxon>
        <taxon>Myotis</taxon>
    </lineage>
</organism>
<evidence type="ECO:0000256" key="4">
    <source>
        <dbReference type="PROSITE-ProRule" id="PRU00176"/>
    </source>
</evidence>
<comment type="subcellular location">
    <subcellularLocation>
        <location evidence="1">Cytoplasm</location>
    </subcellularLocation>
</comment>
<keyword evidence="3 4" id="KW-0694">RNA-binding</keyword>
<accession>L5LY63</accession>
<dbReference type="Pfam" id="PF00076">
    <property type="entry name" value="RRM_1"/>
    <property type="match status" value="1"/>
</dbReference>
<evidence type="ECO:0000313" key="6">
    <source>
        <dbReference type="EMBL" id="ELK31379.1"/>
    </source>
</evidence>
<keyword evidence="2" id="KW-0963">Cytoplasm</keyword>
<proteinExistence type="predicted"/>
<protein>
    <submittedName>
        <fullName evidence="6">Embryonic polyadenylate-binding protein 2</fullName>
    </submittedName>
</protein>
<dbReference type="GO" id="GO:0008143">
    <property type="term" value="F:poly(A) binding"/>
    <property type="evidence" value="ECO:0007669"/>
    <property type="project" value="TreeGrafter"/>
</dbReference>
<reference evidence="7" key="1">
    <citation type="journal article" date="2013" name="Science">
        <title>Comparative analysis of bat genomes provides insight into the evolution of flight and immunity.</title>
        <authorList>
            <person name="Zhang G."/>
            <person name="Cowled C."/>
            <person name="Shi Z."/>
            <person name="Huang Z."/>
            <person name="Bishop-Lilly K.A."/>
            <person name="Fang X."/>
            <person name="Wynne J.W."/>
            <person name="Xiong Z."/>
            <person name="Baker M.L."/>
            <person name="Zhao W."/>
            <person name="Tachedjian M."/>
            <person name="Zhu Y."/>
            <person name="Zhou P."/>
            <person name="Jiang X."/>
            <person name="Ng J."/>
            <person name="Yang L."/>
            <person name="Wu L."/>
            <person name="Xiao J."/>
            <person name="Feng Y."/>
            <person name="Chen Y."/>
            <person name="Sun X."/>
            <person name="Zhang Y."/>
            <person name="Marsh G.A."/>
            <person name="Crameri G."/>
            <person name="Broder C.C."/>
            <person name="Frey K.G."/>
            <person name="Wang L.F."/>
            <person name="Wang J."/>
        </authorList>
    </citation>
    <scope>NUCLEOTIDE SEQUENCE [LARGE SCALE GENOMIC DNA]</scope>
</reference>
<evidence type="ECO:0000259" key="5">
    <source>
        <dbReference type="PROSITE" id="PS50102"/>
    </source>
</evidence>
<dbReference type="SMART" id="SM00360">
    <property type="entry name" value="RRM"/>
    <property type="match status" value="1"/>
</dbReference>
<sequence>MLQGGQKGESQGGDPRGGGLCNSALTRPCLCQVDYGVIAGELEAYFNICGEVQQVTILCNKFSGHPKGYAYIEFATESSAQAAVGLDKSIFQGRVIKVLLTVFYPKQFLFRCIVLILSVWPLRGQSEPRSPSFPVDCSPEQAKVEEGWKALLDVAAMGSKQ</sequence>
<dbReference type="PANTHER" id="PTHR23236:SF27">
    <property type="entry name" value="EMBRYONIC POLYADENYLATE-BINDING PROTEIN 2"/>
    <property type="match status" value="1"/>
</dbReference>
<evidence type="ECO:0000256" key="2">
    <source>
        <dbReference type="ARBA" id="ARBA00022490"/>
    </source>
</evidence>
<dbReference type="PANTHER" id="PTHR23236">
    <property type="entry name" value="EUKARYOTIC TRANSLATION INITIATION FACTOR 4B/4H"/>
    <property type="match status" value="1"/>
</dbReference>